<dbReference type="SUPFAM" id="SSF51391">
    <property type="entry name" value="Thiamin phosphate synthase"/>
    <property type="match status" value="1"/>
</dbReference>
<sequence length="204" mass="23206">MKDVIQRIPEELWSRITVVTNRKLCCRPFLEQIEILCRERPERIILREKDLCPEDYEKLGQEVKKICDAYQVPCYYHTYGEAGLKAGVRGLHLPLPLLRQTGRKEEYREVLLGTSVHSLEEAREAQTLGADYLTAGHIYATDCKRGLPPRGTGFLREICQEVSLPVYAIGGIRLEEKQIEKTLACGARGVCIMSGAMTYQGLRH</sequence>
<gene>
    <name evidence="4" type="ORF">H9935_09910</name>
</gene>
<comment type="caution">
    <text evidence="4">The sequence shown here is derived from an EMBL/GenBank/DDBJ whole genome shotgun (WGS) entry which is preliminary data.</text>
</comment>
<dbReference type="EMBL" id="DWWV01000126">
    <property type="protein sequence ID" value="HJC11107.1"/>
    <property type="molecule type" value="Genomic_DNA"/>
</dbReference>
<dbReference type="PANTHER" id="PTHR20857">
    <property type="entry name" value="THIAMINE-PHOSPHATE PYROPHOSPHORYLASE"/>
    <property type="match status" value="1"/>
</dbReference>
<evidence type="ECO:0000313" key="5">
    <source>
        <dbReference type="Proteomes" id="UP000823893"/>
    </source>
</evidence>
<dbReference type="GO" id="GO:0005737">
    <property type="term" value="C:cytoplasm"/>
    <property type="evidence" value="ECO:0007669"/>
    <property type="project" value="TreeGrafter"/>
</dbReference>
<dbReference type="InterPro" id="IPR022998">
    <property type="entry name" value="ThiamineP_synth_TenI"/>
</dbReference>
<name>A0A9D2N647_9FIRM</name>
<protein>
    <submittedName>
        <fullName evidence="4">Thiamine phosphate synthase</fullName>
    </submittedName>
</protein>
<dbReference type="GO" id="GO:0009228">
    <property type="term" value="P:thiamine biosynthetic process"/>
    <property type="evidence" value="ECO:0007669"/>
    <property type="project" value="UniProtKB-KW"/>
</dbReference>
<accession>A0A9D2N647</accession>
<organism evidence="4 5">
    <name type="scientific">Candidatus Blautia merdigallinarum</name>
    <dbReference type="NCBI Taxonomy" id="2838495"/>
    <lineage>
        <taxon>Bacteria</taxon>
        <taxon>Bacillati</taxon>
        <taxon>Bacillota</taxon>
        <taxon>Clostridia</taxon>
        <taxon>Lachnospirales</taxon>
        <taxon>Lachnospiraceae</taxon>
        <taxon>Blautia</taxon>
    </lineage>
</organism>
<keyword evidence="2" id="KW-0784">Thiamine biosynthesis</keyword>
<dbReference type="CDD" id="cd00564">
    <property type="entry name" value="TMP_TenI"/>
    <property type="match status" value="1"/>
</dbReference>
<proteinExistence type="predicted"/>
<dbReference type="AlphaFoldDB" id="A0A9D2N647"/>
<dbReference type="Proteomes" id="UP000823893">
    <property type="component" value="Unassembled WGS sequence"/>
</dbReference>
<reference evidence="4" key="1">
    <citation type="journal article" date="2021" name="PeerJ">
        <title>Extensive microbial diversity within the chicken gut microbiome revealed by metagenomics and culture.</title>
        <authorList>
            <person name="Gilroy R."/>
            <person name="Ravi A."/>
            <person name="Getino M."/>
            <person name="Pursley I."/>
            <person name="Horton D.L."/>
            <person name="Alikhan N.F."/>
            <person name="Baker D."/>
            <person name="Gharbi K."/>
            <person name="Hall N."/>
            <person name="Watson M."/>
            <person name="Adriaenssens E.M."/>
            <person name="Foster-Nyarko E."/>
            <person name="Jarju S."/>
            <person name="Secka A."/>
            <person name="Antonio M."/>
            <person name="Oren A."/>
            <person name="Chaudhuri R.R."/>
            <person name="La Ragione R."/>
            <person name="Hildebrand F."/>
            <person name="Pallen M.J."/>
        </authorList>
    </citation>
    <scope>NUCLEOTIDE SEQUENCE</scope>
    <source>
        <strain evidence="4">ChiSxjej6B18-287</strain>
    </source>
</reference>
<feature type="domain" description="Thiamine phosphate synthase/TenI" evidence="3">
    <location>
        <begin position="17"/>
        <end position="195"/>
    </location>
</feature>
<dbReference type="PANTHER" id="PTHR20857:SF15">
    <property type="entry name" value="THIAMINE-PHOSPHATE SYNTHASE"/>
    <property type="match status" value="1"/>
</dbReference>
<evidence type="ECO:0000256" key="2">
    <source>
        <dbReference type="ARBA" id="ARBA00022977"/>
    </source>
</evidence>
<comment type="pathway">
    <text evidence="1">Cofactor biosynthesis; thiamine diphosphate biosynthesis.</text>
</comment>
<dbReference type="GO" id="GO:0004789">
    <property type="term" value="F:thiamine-phosphate diphosphorylase activity"/>
    <property type="evidence" value="ECO:0007669"/>
    <property type="project" value="TreeGrafter"/>
</dbReference>
<dbReference type="Pfam" id="PF02581">
    <property type="entry name" value="TMP-TENI"/>
    <property type="match status" value="1"/>
</dbReference>
<reference evidence="4" key="2">
    <citation type="submission" date="2021-04" db="EMBL/GenBank/DDBJ databases">
        <authorList>
            <person name="Gilroy R."/>
        </authorList>
    </citation>
    <scope>NUCLEOTIDE SEQUENCE</scope>
    <source>
        <strain evidence="4">ChiSxjej6B18-287</strain>
    </source>
</reference>
<dbReference type="InterPro" id="IPR013785">
    <property type="entry name" value="Aldolase_TIM"/>
</dbReference>
<evidence type="ECO:0000313" key="4">
    <source>
        <dbReference type="EMBL" id="HJC11107.1"/>
    </source>
</evidence>
<evidence type="ECO:0000259" key="3">
    <source>
        <dbReference type="Pfam" id="PF02581"/>
    </source>
</evidence>
<dbReference type="Gene3D" id="3.20.20.70">
    <property type="entry name" value="Aldolase class I"/>
    <property type="match status" value="1"/>
</dbReference>
<dbReference type="InterPro" id="IPR036206">
    <property type="entry name" value="ThiamineP_synth_sf"/>
</dbReference>
<evidence type="ECO:0000256" key="1">
    <source>
        <dbReference type="ARBA" id="ARBA00004948"/>
    </source>
</evidence>